<gene>
    <name evidence="4" type="primary">LOC108681575</name>
</gene>
<keyword evidence="2" id="KW-0732">Signal</keyword>
<name>A0A8B7PJE1_HYAAZ</name>
<evidence type="ECO:0000313" key="3">
    <source>
        <dbReference type="Proteomes" id="UP000694843"/>
    </source>
</evidence>
<dbReference type="GeneID" id="108681575"/>
<proteinExistence type="predicted"/>
<organism evidence="3 4">
    <name type="scientific">Hyalella azteca</name>
    <name type="common">Amphipod</name>
    <dbReference type="NCBI Taxonomy" id="294128"/>
    <lineage>
        <taxon>Eukaryota</taxon>
        <taxon>Metazoa</taxon>
        <taxon>Ecdysozoa</taxon>
        <taxon>Arthropoda</taxon>
        <taxon>Crustacea</taxon>
        <taxon>Multicrustacea</taxon>
        <taxon>Malacostraca</taxon>
        <taxon>Eumalacostraca</taxon>
        <taxon>Peracarida</taxon>
        <taxon>Amphipoda</taxon>
        <taxon>Senticaudata</taxon>
        <taxon>Talitrida</taxon>
        <taxon>Talitroidea</taxon>
        <taxon>Hyalellidae</taxon>
        <taxon>Hyalella</taxon>
    </lineage>
</organism>
<sequence>MKINFLVASAVLMACALVPMSEAGMNDWFGGMFGGGGGDKGKGKGGRRRPHGGYRPIYINAPPIVQHAPPPPPPLYQKPVVPSYGVGYGTHSFVGGHGLGSYGLGGHSIGSTPVASFKSSHAAPIEIHSKGLGSHSGGGFSSSSFSSLGTFDSGSSFGSVGSFDSGSSFGSLGSYGSTGFSSIPAHVETITHSSGPSLGHSHTTVGFDGNFHHSRGKDGSLITSYGDSTGLIAPPVQEVFSNDIHAHAVHTTSSYGSSYGGGSHKGFGPIKDDDLITVSNDLSGTSAGGVGGVHISDELSVPQGFSHQSVSVPQHDLPAEIKHELPAETDDSHSVEAVNEIDFSTALKTGRQIDHRPPVYQAGSNQLAGEFAGHPLAAKELQENLSFGSGLSSAIAHAHGSAQLPMAEHGTSSISYLEQPPAPLYSLNSVGSSSLSAGVSSIHSGDKSFIPSKQIPFPEEVTHGVEHPVSIDVDTSYSAPNAAVSTGVPSSIVNAHGGIPVQTGSFSESSQAFVTYDSPLNYNDPIIEIVFEDADPTHTPAPIEIDPSLYQPQADDVEVYFIEVSDDKPYESIDDLDLTGALKGVREEFPNGLPSELSQTLINSGYLDNAQIEVLDLNTALGDNSLDFNVRNALREVYGSESKSLPTVVDAPKNKTDEDKVSKTDTRTKRLANHKQSETSKSEVIQEPRQFAAARYGGVVKMNEKESRSFSSAPTDDDKTPIPELPEIKGKKISGVLVYKDSETIPVNSDQSKTLEQRSNAQGLRTARQVEIPENWSDGDWQPVAPYVRTPEKSTSS</sequence>
<feature type="chain" id="PRO_5034554128" evidence="2">
    <location>
        <begin position="24"/>
        <end position="797"/>
    </location>
</feature>
<feature type="signal peptide" evidence="2">
    <location>
        <begin position="1"/>
        <end position="23"/>
    </location>
</feature>
<feature type="region of interest" description="Disordered" evidence="1">
    <location>
        <begin position="773"/>
        <end position="797"/>
    </location>
</feature>
<dbReference type="Proteomes" id="UP000694843">
    <property type="component" value="Unplaced"/>
</dbReference>
<accession>A0A8B7PJE1</accession>
<feature type="region of interest" description="Disordered" evidence="1">
    <location>
        <begin position="641"/>
        <end position="685"/>
    </location>
</feature>
<evidence type="ECO:0000313" key="4">
    <source>
        <dbReference type="RefSeq" id="XP_018026110.1"/>
    </source>
</evidence>
<feature type="compositionally biased region" description="Basic and acidic residues" evidence="1">
    <location>
        <begin position="652"/>
        <end position="668"/>
    </location>
</feature>
<dbReference type="KEGG" id="hazt:108681575"/>
<evidence type="ECO:0000256" key="1">
    <source>
        <dbReference type="SAM" id="MobiDB-lite"/>
    </source>
</evidence>
<keyword evidence="3" id="KW-1185">Reference proteome</keyword>
<protein>
    <submittedName>
        <fullName evidence="4">Uncharacterized protein LOC108681575</fullName>
    </submittedName>
</protein>
<dbReference type="PROSITE" id="PS51257">
    <property type="entry name" value="PROKAR_LIPOPROTEIN"/>
    <property type="match status" value="1"/>
</dbReference>
<dbReference type="AlphaFoldDB" id="A0A8B7PJE1"/>
<feature type="compositionally biased region" description="Basic and acidic residues" evidence="1">
    <location>
        <begin position="675"/>
        <end position="685"/>
    </location>
</feature>
<dbReference type="RefSeq" id="XP_018026110.1">
    <property type="nucleotide sequence ID" value="XM_018170621.2"/>
</dbReference>
<reference evidence="4" key="1">
    <citation type="submission" date="2025-08" db="UniProtKB">
        <authorList>
            <consortium name="RefSeq"/>
        </authorList>
    </citation>
    <scope>IDENTIFICATION</scope>
    <source>
        <tissue evidence="4">Whole organism</tissue>
    </source>
</reference>
<dbReference type="OrthoDB" id="6381075at2759"/>
<evidence type="ECO:0000256" key="2">
    <source>
        <dbReference type="SAM" id="SignalP"/>
    </source>
</evidence>
<feature type="region of interest" description="Disordered" evidence="1">
    <location>
        <begin position="706"/>
        <end position="727"/>
    </location>
</feature>
<feature type="compositionally biased region" description="Basic and acidic residues" evidence="1">
    <location>
        <begin position="716"/>
        <end position="727"/>
    </location>
</feature>